<proteinExistence type="predicted"/>
<dbReference type="InterPro" id="IPR011701">
    <property type="entry name" value="MFS"/>
</dbReference>
<evidence type="ECO:0000313" key="4">
    <source>
        <dbReference type="EMBL" id="RNA24814.1"/>
    </source>
</evidence>
<dbReference type="Gene3D" id="1.20.1250.20">
    <property type="entry name" value="MFS general substrate transporter like domains"/>
    <property type="match status" value="2"/>
</dbReference>
<dbReference type="PROSITE" id="PS50850">
    <property type="entry name" value="MFS"/>
    <property type="match status" value="1"/>
</dbReference>
<feature type="transmembrane region" description="Helical" evidence="2">
    <location>
        <begin position="397"/>
        <end position="420"/>
    </location>
</feature>
<dbReference type="GO" id="GO:0016020">
    <property type="term" value="C:membrane"/>
    <property type="evidence" value="ECO:0007669"/>
    <property type="project" value="UniProtKB-SubCell"/>
</dbReference>
<comment type="subcellular location">
    <subcellularLocation>
        <location evidence="1">Membrane</location>
        <topology evidence="1">Multi-pass membrane protein</topology>
    </subcellularLocation>
</comment>
<feature type="transmembrane region" description="Helical" evidence="2">
    <location>
        <begin position="149"/>
        <end position="168"/>
    </location>
</feature>
<dbReference type="PANTHER" id="PTHR11360:SF284">
    <property type="entry name" value="EG:103B4.3 PROTEIN-RELATED"/>
    <property type="match status" value="1"/>
</dbReference>
<feature type="transmembrane region" description="Helical" evidence="2">
    <location>
        <begin position="460"/>
        <end position="484"/>
    </location>
</feature>
<gene>
    <name evidence="4" type="ORF">BpHYR1_038469</name>
</gene>
<sequence length="524" mass="58202">MTIIANNKNLINVDYIPPDGGWGWVVVISSLIIHFIMDGITYSLGTYLTNFIQQFNITRSEASIVHALLPAITLSCGPISSIFTNKFGCRKTTIFGTLIASLGFFLSFFVTKFYYLYITIGLVVGIGFGIIYVPAIVSVGYYFEKKRSLAIGIAVCGSGFGTFVLSPINRILVDNYGINGAFLIKSAFVLNLVICGMLQSKEQQNDKKENNKLLDEKITESLPTVYLHKIDVKEKENNYLSPLEDPMEFAKSLPMLNENNTANTLERNSVQKNSKIHRVIKSEEEEESVSKIKDFLDFSLLKDPVFIFFSISNFLTSLGFNAPFIYIVDQADSIGIPTKHGDYFLATIGISNTVGRVVLGIISDVKGVNRLYLYATVLTICGIATSIEPFFTTYAGFLIYSMVFGFTSGGYVSLTSVLLVDLLGLDKLTNAFGMLLVFQGIATLIGPPTIGILYDIFKSYSIPFFLIGILIGLSGFMCFFIPLLKKEKTTTIDKISDVFISFFADKVMNDLIKQFQLKQRFDNS</sequence>
<keyword evidence="2" id="KW-0472">Membrane</keyword>
<evidence type="ECO:0000259" key="3">
    <source>
        <dbReference type="PROSITE" id="PS50850"/>
    </source>
</evidence>
<reference evidence="4 5" key="1">
    <citation type="journal article" date="2018" name="Sci. Rep.">
        <title>Genomic signatures of local adaptation to the degree of environmental predictability in rotifers.</title>
        <authorList>
            <person name="Franch-Gras L."/>
            <person name="Hahn C."/>
            <person name="Garcia-Roger E.M."/>
            <person name="Carmona M.J."/>
            <person name="Serra M."/>
            <person name="Gomez A."/>
        </authorList>
    </citation>
    <scope>NUCLEOTIDE SEQUENCE [LARGE SCALE GENOMIC DNA]</scope>
    <source>
        <strain evidence="4">HYR1</strain>
    </source>
</reference>
<feature type="transmembrane region" description="Helical" evidence="2">
    <location>
        <begin position="92"/>
        <end position="110"/>
    </location>
</feature>
<dbReference type="GO" id="GO:0008028">
    <property type="term" value="F:monocarboxylic acid transmembrane transporter activity"/>
    <property type="evidence" value="ECO:0007669"/>
    <property type="project" value="TreeGrafter"/>
</dbReference>
<evidence type="ECO:0000313" key="5">
    <source>
        <dbReference type="Proteomes" id="UP000276133"/>
    </source>
</evidence>
<feature type="transmembrane region" description="Helical" evidence="2">
    <location>
        <begin position="180"/>
        <end position="198"/>
    </location>
</feature>
<evidence type="ECO:0000256" key="2">
    <source>
        <dbReference type="SAM" id="Phobius"/>
    </source>
</evidence>
<dbReference type="InterPro" id="IPR036259">
    <property type="entry name" value="MFS_trans_sf"/>
</dbReference>
<dbReference type="PANTHER" id="PTHR11360">
    <property type="entry name" value="MONOCARBOXYLATE TRANSPORTER"/>
    <property type="match status" value="1"/>
</dbReference>
<evidence type="ECO:0000256" key="1">
    <source>
        <dbReference type="ARBA" id="ARBA00004141"/>
    </source>
</evidence>
<feature type="transmembrane region" description="Helical" evidence="2">
    <location>
        <begin position="305"/>
        <end position="328"/>
    </location>
</feature>
<feature type="transmembrane region" description="Helical" evidence="2">
    <location>
        <begin position="432"/>
        <end position="454"/>
    </location>
</feature>
<dbReference type="EMBL" id="REGN01003046">
    <property type="protein sequence ID" value="RNA24814.1"/>
    <property type="molecule type" value="Genomic_DNA"/>
</dbReference>
<dbReference type="SUPFAM" id="SSF103473">
    <property type="entry name" value="MFS general substrate transporter"/>
    <property type="match status" value="1"/>
</dbReference>
<dbReference type="AlphaFoldDB" id="A0A3M7RMR6"/>
<feature type="transmembrane region" description="Helical" evidence="2">
    <location>
        <begin position="340"/>
        <end position="359"/>
    </location>
</feature>
<dbReference type="InterPro" id="IPR050327">
    <property type="entry name" value="Proton-linked_MCT"/>
</dbReference>
<name>A0A3M7RMR6_BRAPC</name>
<organism evidence="4 5">
    <name type="scientific">Brachionus plicatilis</name>
    <name type="common">Marine rotifer</name>
    <name type="synonym">Brachionus muelleri</name>
    <dbReference type="NCBI Taxonomy" id="10195"/>
    <lineage>
        <taxon>Eukaryota</taxon>
        <taxon>Metazoa</taxon>
        <taxon>Spiralia</taxon>
        <taxon>Gnathifera</taxon>
        <taxon>Rotifera</taxon>
        <taxon>Eurotatoria</taxon>
        <taxon>Monogononta</taxon>
        <taxon>Pseudotrocha</taxon>
        <taxon>Ploima</taxon>
        <taxon>Brachionidae</taxon>
        <taxon>Brachionus</taxon>
    </lineage>
</organism>
<dbReference type="OrthoDB" id="6499973at2759"/>
<dbReference type="Pfam" id="PF07690">
    <property type="entry name" value="MFS_1"/>
    <property type="match status" value="1"/>
</dbReference>
<protein>
    <submittedName>
        <fullName evidence="4">Monocarboxylate transporter 12</fullName>
    </submittedName>
</protein>
<feature type="transmembrane region" description="Helical" evidence="2">
    <location>
        <begin position="64"/>
        <end position="85"/>
    </location>
</feature>
<feature type="transmembrane region" description="Helical" evidence="2">
    <location>
        <begin position="116"/>
        <end position="142"/>
    </location>
</feature>
<keyword evidence="2" id="KW-1133">Transmembrane helix</keyword>
<comment type="caution">
    <text evidence="4">The sequence shown here is derived from an EMBL/GenBank/DDBJ whole genome shotgun (WGS) entry which is preliminary data.</text>
</comment>
<dbReference type="InterPro" id="IPR020846">
    <property type="entry name" value="MFS_dom"/>
</dbReference>
<dbReference type="CDD" id="cd17352">
    <property type="entry name" value="MFS_MCT_SLC16"/>
    <property type="match status" value="1"/>
</dbReference>
<feature type="domain" description="Major facilitator superfamily (MFS) profile" evidence="3">
    <location>
        <begin position="26"/>
        <end position="486"/>
    </location>
</feature>
<feature type="transmembrane region" description="Helical" evidence="2">
    <location>
        <begin position="371"/>
        <end position="391"/>
    </location>
</feature>
<feature type="transmembrane region" description="Helical" evidence="2">
    <location>
        <begin position="21"/>
        <end position="44"/>
    </location>
</feature>
<keyword evidence="2" id="KW-0812">Transmembrane</keyword>
<keyword evidence="5" id="KW-1185">Reference proteome</keyword>
<dbReference type="Proteomes" id="UP000276133">
    <property type="component" value="Unassembled WGS sequence"/>
</dbReference>
<accession>A0A3M7RMR6</accession>